<feature type="transmembrane region" description="Helical" evidence="2">
    <location>
        <begin position="68"/>
        <end position="92"/>
    </location>
</feature>
<organism evidence="3 4">
    <name type="scientific">Vineibacter terrae</name>
    <dbReference type="NCBI Taxonomy" id="2586908"/>
    <lineage>
        <taxon>Bacteria</taxon>
        <taxon>Pseudomonadati</taxon>
        <taxon>Pseudomonadota</taxon>
        <taxon>Alphaproteobacteria</taxon>
        <taxon>Hyphomicrobiales</taxon>
        <taxon>Vineibacter</taxon>
    </lineage>
</organism>
<evidence type="ECO:0000256" key="1">
    <source>
        <dbReference type="SAM" id="MobiDB-lite"/>
    </source>
</evidence>
<dbReference type="RefSeq" id="WP_147847153.1">
    <property type="nucleotide sequence ID" value="NZ_VDUZ01000011.1"/>
</dbReference>
<dbReference type="InterPro" id="IPR026898">
    <property type="entry name" value="PrsW"/>
</dbReference>
<name>A0A5C8PPK2_9HYPH</name>
<feature type="transmembrane region" description="Helical" evidence="2">
    <location>
        <begin position="251"/>
        <end position="270"/>
    </location>
</feature>
<feature type="transmembrane region" description="Helical" evidence="2">
    <location>
        <begin position="98"/>
        <end position="124"/>
    </location>
</feature>
<dbReference type="OrthoDB" id="9816434at2"/>
<feature type="compositionally biased region" description="Pro residues" evidence="1">
    <location>
        <begin position="411"/>
        <end position="420"/>
    </location>
</feature>
<dbReference type="EMBL" id="VDUZ01000011">
    <property type="protein sequence ID" value="TXL76343.1"/>
    <property type="molecule type" value="Genomic_DNA"/>
</dbReference>
<dbReference type="GO" id="GO:0006508">
    <property type="term" value="P:proteolysis"/>
    <property type="evidence" value="ECO:0007669"/>
    <property type="project" value="UniProtKB-KW"/>
</dbReference>
<feature type="transmembrane region" description="Helical" evidence="2">
    <location>
        <begin position="136"/>
        <end position="154"/>
    </location>
</feature>
<keyword evidence="3" id="KW-0378">Hydrolase</keyword>
<evidence type="ECO:0000313" key="3">
    <source>
        <dbReference type="EMBL" id="TXL76343.1"/>
    </source>
</evidence>
<dbReference type="Pfam" id="PF13367">
    <property type="entry name" value="PrsW-protease"/>
    <property type="match status" value="1"/>
</dbReference>
<evidence type="ECO:0000256" key="2">
    <source>
        <dbReference type="SAM" id="Phobius"/>
    </source>
</evidence>
<feature type="transmembrane region" description="Helical" evidence="2">
    <location>
        <begin position="277"/>
        <end position="293"/>
    </location>
</feature>
<reference evidence="3 4" key="1">
    <citation type="submission" date="2019-06" db="EMBL/GenBank/DDBJ databases">
        <title>New taxonomy in bacterial strain CC-CFT640, isolated from vineyard.</title>
        <authorList>
            <person name="Lin S.-Y."/>
            <person name="Tsai C.-F."/>
            <person name="Young C.-C."/>
        </authorList>
    </citation>
    <scope>NUCLEOTIDE SEQUENCE [LARGE SCALE GENOMIC DNA]</scope>
    <source>
        <strain evidence="3 4">CC-CFT640</strain>
    </source>
</reference>
<protein>
    <submittedName>
        <fullName evidence="3">PrsW family intramembrane metalloprotease</fullName>
    </submittedName>
</protein>
<dbReference type="AlphaFoldDB" id="A0A5C8PPK2"/>
<sequence length="534" mass="56260">MANQMPPVPRDHDEASFSEIVPIRSGKISLFKSPLFIFGIVTAIATVLLFGLMQGLMNAPTPQERYGVFRSLTMVITAYLLLLTLFAIFLYSRTDRKIWYFAFPVVVICILLTPPFLRLFFFVFREMLPGGSNLTGSPIFFNAFIGMFFGAGLMEELMKAVAVLFGASLTIFAARMRSVVPGTLYDLLRVRGPLDGILMGVAAGAGFIFIETWDQYVPNIVAQVFKATKGNDLGAFGLGLMLLFPRVINGLAGHMAYAGIFGYFIGLAVVRPRKAPMLLLIGWLTAAILHALWNSVGTIWGGLSYVVAAATVIVLVACLLKARQLEASIFGRSVETSGSIIVGMPGSGQVPGMAPAPQWGGQAAPPSPPQWGAAAPRPAQWGAPAGGFPGAPPPGGFPGAMPGGAPGAYPGAPPQQPYPYPASQAATTPMQPTMPVQAALALHVAGANVPLTPGARIDLSMIPALGERGRGLVGEVSVHPRNPGVIGLKNLGNATWYARLRDGSVQPVEPQRNVRLAGGISIDFGGGIQGAVVG</sequence>
<keyword evidence="2" id="KW-0812">Transmembrane</keyword>
<dbReference type="GO" id="GO:0008237">
    <property type="term" value="F:metallopeptidase activity"/>
    <property type="evidence" value="ECO:0007669"/>
    <property type="project" value="UniProtKB-KW"/>
</dbReference>
<keyword evidence="3" id="KW-0645">Protease</keyword>
<feature type="transmembrane region" description="Helical" evidence="2">
    <location>
        <begin position="299"/>
        <end position="320"/>
    </location>
</feature>
<feature type="compositionally biased region" description="Low complexity" evidence="1">
    <location>
        <begin position="357"/>
        <end position="383"/>
    </location>
</feature>
<keyword evidence="3" id="KW-0482">Metalloprotease</keyword>
<feature type="compositionally biased region" description="Gly residues" evidence="1">
    <location>
        <begin position="397"/>
        <end position="406"/>
    </location>
</feature>
<keyword evidence="2" id="KW-1133">Transmembrane helix</keyword>
<accession>A0A5C8PPK2</accession>
<dbReference type="PANTHER" id="PTHR36844:SF1">
    <property type="entry name" value="PROTEASE PRSW"/>
    <property type="match status" value="1"/>
</dbReference>
<proteinExistence type="predicted"/>
<comment type="caution">
    <text evidence="3">The sequence shown here is derived from an EMBL/GenBank/DDBJ whole genome shotgun (WGS) entry which is preliminary data.</text>
</comment>
<dbReference type="PANTHER" id="PTHR36844">
    <property type="entry name" value="PROTEASE PRSW"/>
    <property type="match status" value="1"/>
</dbReference>
<feature type="transmembrane region" description="Helical" evidence="2">
    <location>
        <begin position="35"/>
        <end position="56"/>
    </location>
</feature>
<gene>
    <name evidence="3" type="ORF">FHP25_11875</name>
</gene>
<evidence type="ECO:0000313" key="4">
    <source>
        <dbReference type="Proteomes" id="UP000321638"/>
    </source>
</evidence>
<feature type="region of interest" description="Disordered" evidence="1">
    <location>
        <begin position="357"/>
        <end position="426"/>
    </location>
</feature>
<dbReference type="Proteomes" id="UP000321638">
    <property type="component" value="Unassembled WGS sequence"/>
</dbReference>
<feature type="transmembrane region" description="Helical" evidence="2">
    <location>
        <begin position="160"/>
        <end position="180"/>
    </location>
</feature>
<keyword evidence="4" id="KW-1185">Reference proteome</keyword>
<keyword evidence="2" id="KW-0472">Membrane</keyword>